<dbReference type="CDD" id="cd05673">
    <property type="entry name" value="M20_Acy1L2_AbgB"/>
    <property type="match status" value="1"/>
</dbReference>
<evidence type="ECO:0000313" key="2">
    <source>
        <dbReference type="EMBL" id="SDH76933.1"/>
    </source>
</evidence>
<organism evidence="2 3">
    <name type="scientific">Alteribacillus persepolensis</name>
    <dbReference type="NCBI Taxonomy" id="568899"/>
    <lineage>
        <taxon>Bacteria</taxon>
        <taxon>Bacillati</taxon>
        <taxon>Bacillota</taxon>
        <taxon>Bacilli</taxon>
        <taxon>Bacillales</taxon>
        <taxon>Bacillaceae</taxon>
        <taxon>Alteribacillus</taxon>
    </lineage>
</organism>
<keyword evidence="3" id="KW-1185">Reference proteome</keyword>
<dbReference type="AlphaFoldDB" id="A0A1G8F457"/>
<accession>A0A1G8F457</accession>
<dbReference type="RefSeq" id="WP_091273598.1">
    <property type="nucleotide sequence ID" value="NZ_FNDK01000011.1"/>
</dbReference>
<dbReference type="InterPro" id="IPR017439">
    <property type="entry name" value="Amidohydrolase"/>
</dbReference>
<dbReference type="InterPro" id="IPR052030">
    <property type="entry name" value="Peptidase_M20/M20A_hydrolases"/>
</dbReference>
<dbReference type="GO" id="GO:0005737">
    <property type="term" value="C:cytoplasm"/>
    <property type="evidence" value="ECO:0007669"/>
    <property type="project" value="TreeGrafter"/>
</dbReference>
<dbReference type="InterPro" id="IPR011650">
    <property type="entry name" value="Peptidase_M20_dimer"/>
</dbReference>
<dbReference type="SUPFAM" id="SSF55031">
    <property type="entry name" value="Bacterial exopeptidase dimerisation domain"/>
    <property type="match status" value="1"/>
</dbReference>
<sequence>MEHTKEINDIIEQYRDIFIDVSDNIWDFAETSFFEHQSAAVLMKRLEEEGFRIQKDIAGMDTAFIAEYGYGNPVVAVLGEYDALAGLSQERGIAEKKPVQEGGNGHGCGHNLLGVGSFAAAIAVKAYMDKHELKGTIRYYGCPAEESGDGKVFMVRDGVFDDVDAAVTWHPAPINGVIKMNILATYQVYFHFKGRSAHAAAAPHLGRSALDAVELMNIGVNYLREHVVPEARMHYAVTKTGGSSPNVVQSEAEVLYLLRAPKVAQVEEIYQRVKKIAAGAAQMTETELEVVFDSGTSDLLPNETLDAVMARNYEKLQAPVFDEEEYQLAKDIRTTLHEGEKNSVWGKGLENVDLTDTIIPQSDMVLSTGSTDVADVSWVAPTVQCAATCMANGTALHSWQAVSQAGSSIGKKGMLHAGKVMASTAVDMLLHPHLIDQAKEDFKKATNGQSYMCPIPEDVKPGTNI</sequence>
<dbReference type="InterPro" id="IPR036264">
    <property type="entry name" value="Bact_exopeptidase_dim_dom"/>
</dbReference>
<dbReference type="GO" id="GO:0046657">
    <property type="term" value="P:folic acid catabolic process"/>
    <property type="evidence" value="ECO:0007669"/>
    <property type="project" value="TreeGrafter"/>
</dbReference>
<dbReference type="SUPFAM" id="SSF53187">
    <property type="entry name" value="Zn-dependent exopeptidases"/>
    <property type="match status" value="1"/>
</dbReference>
<dbReference type="GO" id="GO:0016805">
    <property type="term" value="F:dipeptidase activity"/>
    <property type="evidence" value="ECO:0007669"/>
    <property type="project" value="TreeGrafter"/>
</dbReference>
<feature type="domain" description="Peptidase M20 dimerisation" evidence="1">
    <location>
        <begin position="190"/>
        <end position="278"/>
    </location>
</feature>
<dbReference type="Pfam" id="PF01546">
    <property type="entry name" value="Peptidase_M20"/>
    <property type="match status" value="1"/>
</dbReference>
<dbReference type="EMBL" id="FNDK01000011">
    <property type="protein sequence ID" value="SDH76933.1"/>
    <property type="molecule type" value="Genomic_DNA"/>
</dbReference>
<dbReference type="Gene3D" id="3.30.70.360">
    <property type="match status" value="1"/>
</dbReference>
<dbReference type="OrthoDB" id="9781032at2"/>
<dbReference type="NCBIfam" id="TIGR01891">
    <property type="entry name" value="amidohydrolases"/>
    <property type="match status" value="1"/>
</dbReference>
<proteinExistence type="predicted"/>
<reference evidence="2 3" key="1">
    <citation type="submission" date="2016-10" db="EMBL/GenBank/DDBJ databases">
        <authorList>
            <person name="de Groot N.N."/>
        </authorList>
    </citation>
    <scope>NUCLEOTIDE SEQUENCE [LARGE SCALE GENOMIC DNA]</scope>
    <source>
        <strain evidence="2 3">DSM 21632</strain>
    </source>
</reference>
<dbReference type="InterPro" id="IPR002933">
    <property type="entry name" value="Peptidase_M20"/>
</dbReference>
<evidence type="ECO:0000259" key="1">
    <source>
        <dbReference type="Pfam" id="PF07687"/>
    </source>
</evidence>
<dbReference type="FunFam" id="3.30.70.360:FF:000004">
    <property type="entry name" value="Peptidase M20 domain-containing protein 2"/>
    <property type="match status" value="1"/>
</dbReference>
<dbReference type="PANTHER" id="PTHR30575">
    <property type="entry name" value="PEPTIDASE M20"/>
    <property type="match status" value="1"/>
</dbReference>
<protein>
    <submittedName>
        <fullName evidence="2">Aminobenzoyl-glutamate utilization protein B</fullName>
    </submittedName>
</protein>
<dbReference type="InterPro" id="IPR017145">
    <property type="entry name" value="Aminobenzoyl-glu_utiliz_pB"/>
</dbReference>
<dbReference type="PANTHER" id="PTHR30575:SF0">
    <property type="entry name" value="XAA-ARG DIPEPTIDASE"/>
    <property type="match status" value="1"/>
</dbReference>
<name>A0A1G8F457_9BACI</name>
<dbReference type="Pfam" id="PF07687">
    <property type="entry name" value="M20_dimer"/>
    <property type="match status" value="1"/>
</dbReference>
<dbReference type="Proteomes" id="UP000199163">
    <property type="component" value="Unassembled WGS sequence"/>
</dbReference>
<dbReference type="Gene3D" id="3.40.630.10">
    <property type="entry name" value="Zn peptidases"/>
    <property type="match status" value="1"/>
</dbReference>
<dbReference type="GO" id="GO:0071713">
    <property type="term" value="F:para-aminobenzoyl-glutamate hydrolase activity"/>
    <property type="evidence" value="ECO:0007669"/>
    <property type="project" value="TreeGrafter"/>
</dbReference>
<gene>
    <name evidence="2" type="ORF">SAMN05192534_11132</name>
</gene>
<evidence type="ECO:0000313" key="3">
    <source>
        <dbReference type="Proteomes" id="UP000199163"/>
    </source>
</evidence>
<dbReference type="PIRSF" id="PIRSF037227">
    <property type="entry name" value="Aminobenzoyl-glu_utiliz_pB"/>
    <property type="match status" value="1"/>
</dbReference>
<dbReference type="STRING" id="568899.SAMN05192534_11132"/>